<evidence type="ECO:0000256" key="3">
    <source>
        <dbReference type="ARBA" id="ARBA00022692"/>
    </source>
</evidence>
<comment type="caution">
    <text evidence="10">The sequence shown here is derived from an EMBL/GenBank/DDBJ whole genome shotgun (WGS) entry which is preliminary data.</text>
</comment>
<dbReference type="EMBL" id="JAECZO010000087">
    <property type="protein sequence ID" value="KAK7196857.1"/>
    <property type="molecule type" value="Genomic_DNA"/>
</dbReference>
<accession>A0AAW0EUS9</accession>
<dbReference type="PANTHER" id="PTHR23137">
    <property type="entry name" value="VESICLE TRANSPORT PROTEIN-RELATED"/>
    <property type="match status" value="1"/>
</dbReference>
<dbReference type="PANTHER" id="PTHR23137:SF2">
    <property type="entry name" value="VESICLE TRANSPORT PROTEIN"/>
    <property type="match status" value="1"/>
</dbReference>
<evidence type="ECO:0000313" key="11">
    <source>
        <dbReference type="Proteomes" id="UP001430356"/>
    </source>
</evidence>
<dbReference type="GO" id="GO:0012505">
    <property type="term" value="C:endomembrane system"/>
    <property type="evidence" value="ECO:0007669"/>
    <property type="project" value="UniProtKB-ARBA"/>
</dbReference>
<evidence type="ECO:0000313" key="10">
    <source>
        <dbReference type="EMBL" id="KAK7196857.1"/>
    </source>
</evidence>
<keyword evidence="11" id="KW-1185">Reference proteome</keyword>
<dbReference type="AlphaFoldDB" id="A0AAW0EUS9"/>
<evidence type="ECO:0000256" key="1">
    <source>
        <dbReference type="ARBA" id="ARBA00004141"/>
    </source>
</evidence>
<reference evidence="10 11" key="1">
    <citation type="journal article" date="2021" name="MBio">
        <title>A New Model Trypanosomatid, Novymonas esmeraldas: Genomic Perception of Its 'Candidatus Pandoraea novymonadis' Endosymbiont.</title>
        <authorList>
            <person name="Zakharova A."/>
            <person name="Saura A."/>
            <person name="Butenko A."/>
            <person name="Podesvova L."/>
            <person name="Warmusova S."/>
            <person name="Kostygov A.Y."/>
            <person name="Nenarokova A."/>
            <person name="Lukes J."/>
            <person name="Opperdoes F.R."/>
            <person name="Yurchenko V."/>
        </authorList>
    </citation>
    <scope>NUCLEOTIDE SEQUENCE [LARGE SCALE GENOMIC DNA]</scope>
    <source>
        <strain evidence="10 11">E262AT.01</strain>
    </source>
</reference>
<dbReference type="InterPro" id="IPR011691">
    <property type="entry name" value="Vesicle_transpt_SFT2"/>
</dbReference>
<keyword evidence="5 8" id="KW-1133">Transmembrane helix</keyword>
<dbReference type="GO" id="GO:0016020">
    <property type="term" value="C:membrane"/>
    <property type="evidence" value="ECO:0007669"/>
    <property type="project" value="UniProtKB-SubCell"/>
</dbReference>
<dbReference type="GO" id="GO:0005737">
    <property type="term" value="C:cytoplasm"/>
    <property type="evidence" value="ECO:0007669"/>
    <property type="project" value="UniProtKB-ARBA"/>
</dbReference>
<keyword evidence="3 8" id="KW-0812">Transmembrane</keyword>
<feature type="transmembrane region" description="Helical" evidence="8">
    <location>
        <begin position="76"/>
        <end position="97"/>
    </location>
</feature>
<evidence type="ECO:0000256" key="9">
    <source>
        <dbReference type="SAM" id="MobiDB-lite"/>
    </source>
</evidence>
<evidence type="ECO:0000256" key="2">
    <source>
        <dbReference type="ARBA" id="ARBA00022448"/>
    </source>
</evidence>
<evidence type="ECO:0000256" key="7">
    <source>
        <dbReference type="ARBA" id="ARBA00025800"/>
    </source>
</evidence>
<feature type="region of interest" description="Disordered" evidence="9">
    <location>
        <begin position="1"/>
        <end position="22"/>
    </location>
</feature>
<feature type="transmembrane region" description="Helical" evidence="8">
    <location>
        <begin position="137"/>
        <end position="157"/>
    </location>
</feature>
<feature type="transmembrane region" description="Helical" evidence="8">
    <location>
        <begin position="103"/>
        <end position="125"/>
    </location>
</feature>
<dbReference type="Proteomes" id="UP001430356">
    <property type="component" value="Unassembled WGS sequence"/>
</dbReference>
<evidence type="ECO:0000256" key="4">
    <source>
        <dbReference type="ARBA" id="ARBA00022927"/>
    </source>
</evidence>
<evidence type="ECO:0000256" key="8">
    <source>
        <dbReference type="RuleBase" id="RU363111"/>
    </source>
</evidence>
<evidence type="ECO:0000256" key="5">
    <source>
        <dbReference type="ARBA" id="ARBA00022989"/>
    </source>
</evidence>
<dbReference type="GO" id="GO:0015031">
    <property type="term" value="P:protein transport"/>
    <property type="evidence" value="ECO:0007669"/>
    <property type="project" value="UniProtKB-KW"/>
</dbReference>
<dbReference type="GO" id="GO:0016192">
    <property type="term" value="P:vesicle-mediated transport"/>
    <property type="evidence" value="ECO:0007669"/>
    <property type="project" value="InterPro"/>
</dbReference>
<gene>
    <name evidence="10" type="ORF">NESM_000626800</name>
</gene>
<keyword evidence="4 8" id="KW-0653">Protein transport</keyword>
<keyword evidence="6 8" id="KW-0472">Membrane</keyword>
<sequence length="220" mass="24219">MAAVDSGRQRNPGVPQDDGGGLDAVGRYWTQWKYKALSMVSDEPPPDAAVLAEMPPEQGYVDGLAEMTDLSYTQRITGFFMMMGMGVLFILFGMMMWMRPIKFSFFMTCGNIFCLCSTMFLAGCAQQLRTMFEANRFEAACLYVLSVACTLLSALWLKSKLLSIVFALAQLVAILWYALSFLPYARQTLTFAASYASMVLGPIVNVVVRGVSSCLGAIFS</sequence>
<protein>
    <recommendedName>
        <fullName evidence="8">Vesicle transport protein</fullName>
    </recommendedName>
</protein>
<dbReference type="Pfam" id="PF04178">
    <property type="entry name" value="Got1"/>
    <property type="match status" value="1"/>
</dbReference>
<comment type="caution">
    <text evidence="8">Lacks conserved residue(s) required for the propagation of feature annotation.</text>
</comment>
<comment type="function">
    <text evidence="8">May be involved in fusion of retrograde transport vesicles derived from an endocytic compartment with the Golgi complex.</text>
</comment>
<organism evidence="10 11">
    <name type="scientific">Novymonas esmeraldas</name>
    <dbReference type="NCBI Taxonomy" id="1808958"/>
    <lineage>
        <taxon>Eukaryota</taxon>
        <taxon>Discoba</taxon>
        <taxon>Euglenozoa</taxon>
        <taxon>Kinetoplastea</taxon>
        <taxon>Metakinetoplastina</taxon>
        <taxon>Trypanosomatida</taxon>
        <taxon>Trypanosomatidae</taxon>
        <taxon>Novymonas</taxon>
    </lineage>
</organism>
<feature type="transmembrane region" description="Helical" evidence="8">
    <location>
        <begin position="197"/>
        <end position="219"/>
    </location>
</feature>
<feature type="transmembrane region" description="Helical" evidence="8">
    <location>
        <begin position="163"/>
        <end position="185"/>
    </location>
</feature>
<name>A0AAW0EUS9_9TRYP</name>
<dbReference type="InterPro" id="IPR007305">
    <property type="entry name" value="Vesicle_transpt_Got1/SFT2"/>
</dbReference>
<keyword evidence="2 8" id="KW-0813">Transport</keyword>
<comment type="similarity">
    <text evidence="7 8">Belongs to the SFT2 family.</text>
</comment>
<proteinExistence type="inferred from homology"/>
<evidence type="ECO:0000256" key="6">
    <source>
        <dbReference type="ARBA" id="ARBA00023136"/>
    </source>
</evidence>
<comment type="subcellular location">
    <subcellularLocation>
        <location evidence="1 8">Membrane</location>
        <topology evidence="1 8">Multi-pass membrane protein</topology>
    </subcellularLocation>
</comment>